<dbReference type="AlphaFoldDB" id="A0A150GQ73"/>
<feature type="compositionally biased region" description="Basic and acidic residues" evidence="1">
    <location>
        <begin position="314"/>
        <end position="329"/>
    </location>
</feature>
<dbReference type="PANTHER" id="PTHR38585:SF1">
    <property type="entry name" value="TRANSMEMBRANE PROTEIN"/>
    <property type="match status" value="1"/>
</dbReference>
<name>A0A150GQ73_GONPE</name>
<evidence type="ECO:0000313" key="3">
    <source>
        <dbReference type="Proteomes" id="UP000075714"/>
    </source>
</evidence>
<accession>A0A150GQ73</accession>
<gene>
    <name evidence="2" type="ORF">GPECTOR_11g326</name>
</gene>
<dbReference type="EMBL" id="LSYV01000012">
    <property type="protein sequence ID" value="KXZ51892.1"/>
    <property type="molecule type" value="Genomic_DNA"/>
</dbReference>
<keyword evidence="3" id="KW-1185">Reference proteome</keyword>
<comment type="caution">
    <text evidence="2">The sequence shown here is derived from an EMBL/GenBank/DDBJ whole genome shotgun (WGS) entry which is preliminary data.</text>
</comment>
<organism evidence="2 3">
    <name type="scientific">Gonium pectorale</name>
    <name type="common">Green alga</name>
    <dbReference type="NCBI Taxonomy" id="33097"/>
    <lineage>
        <taxon>Eukaryota</taxon>
        <taxon>Viridiplantae</taxon>
        <taxon>Chlorophyta</taxon>
        <taxon>core chlorophytes</taxon>
        <taxon>Chlorophyceae</taxon>
        <taxon>CS clade</taxon>
        <taxon>Chlamydomonadales</taxon>
        <taxon>Volvocaceae</taxon>
        <taxon>Gonium</taxon>
    </lineage>
</organism>
<proteinExistence type="predicted"/>
<dbReference type="OrthoDB" id="70850at2759"/>
<reference evidence="3" key="1">
    <citation type="journal article" date="2016" name="Nat. Commun.">
        <title>The Gonium pectorale genome demonstrates co-option of cell cycle regulation during the evolution of multicellularity.</title>
        <authorList>
            <person name="Hanschen E.R."/>
            <person name="Marriage T.N."/>
            <person name="Ferris P.J."/>
            <person name="Hamaji T."/>
            <person name="Toyoda A."/>
            <person name="Fujiyama A."/>
            <person name="Neme R."/>
            <person name="Noguchi H."/>
            <person name="Minakuchi Y."/>
            <person name="Suzuki M."/>
            <person name="Kawai-Toyooka H."/>
            <person name="Smith D.R."/>
            <person name="Sparks H."/>
            <person name="Anderson J."/>
            <person name="Bakaric R."/>
            <person name="Luria V."/>
            <person name="Karger A."/>
            <person name="Kirschner M.W."/>
            <person name="Durand P.M."/>
            <person name="Michod R.E."/>
            <person name="Nozaki H."/>
            <person name="Olson B.J."/>
        </authorList>
    </citation>
    <scope>NUCLEOTIDE SEQUENCE [LARGE SCALE GENOMIC DNA]</scope>
    <source>
        <strain evidence="3">NIES-2863</strain>
    </source>
</reference>
<dbReference type="Proteomes" id="UP000075714">
    <property type="component" value="Unassembled WGS sequence"/>
</dbReference>
<feature type="region of interest" description="Disordered" evidence="1">
    <location>
        <begin position="306"/>
        <end position="342"/>
    </location>
</feature>
<evidence type="ECO:0000313" key="2">
    <source>
        <dbReference type="EMBL" id="KXZ51892.1"/>
    </source>
</evidence>
<evidence type="ECO:0000256" key="1">
    <source>
        <dbReference type="SAM" id="MobiDB-lite"/>
    </source>
</evidence>
<protein>
    <submittedName>
        <fullName evidence="2">Uncharacterized protein</fullName>
    </submittedName>
</protein>
<dbReference type="STRING" id="33097.A0A150GQ73"/>
<feature type="compositionally biased region" description="Low complexity" evidence="1">
    <location>
        <begin position="372"/>
        <end position="381"/>
    </location>
</feature>
<sequence>MDYRRRKQVEQVALQIASHPAVQQLEAGALQLGISCAAYNSTLAVCHVAAGCARISCATPLLGPLWGFASVALASAAAGHVSRASLAALQHSERRREGLLGALRLLPGQLGRAWDAQEVALDMALGPAVFKLLCRHEFRRLLPSHLAKPGAFGSMHIPTGPTEYSTATEKAQLSVIFGRYGCHTCGSLRNGVIGDHQPPYKIVKDALAAREAARTSLNLEGLLVRVADFLCLKDPALKQVYFAQCKDCSALQAQLMRCGTRTTRLPGLWPPELVVARPVRLATRPALPGLLVGFRYYVAAAVQQGPAAGGGKDGGGRDGEAGGRKEAGVKHKQQQQQQQQQRWWSRRVVAWVPEAGEGLAQRRHSQGGAGGRPPAEAAALPRRAEEPGCRAVGGQVADIFAHCRSLELC</sequence>
<dbReference type="PANTHER" id="PTHR38585">
    <property type="entry name" value="TRANSMEMBRANE PROTEIN"/>
    <property type="match status" value="1"/>
</dbReference>
<feature type="region of interest" description="Disordered" evidence="1">
    <location>
        <begin position="361"/>
        <end position="382"/>
    </location>
</feature>